<evidence type="ECO:0000256" key="3">
    <source>
        <dbReference type="ARBA" id="ARBA00022777"/>
    </source>
</evidence>
<dbReference type="CDD" id="cd01428">
    <property type="entry name" value="ADK"/>
    <property type="match status" value="1"/>
</dbReference>
<organism evidence="6 7">
    <name type="scientific">Basidiobolus ranarum</name>
    <dbReference type="NCBI Taxonomy" id="34480"/>
    <lineage>
        <taxon>Eukaryota</taxon>
        <taxon>Fungi</taxon>
        <taxon>Fungi incertae sedis</taxon>
        <taxon>Zoopagomycota</taxon>
        <taxon>Entomophthoromycotina</taxon>
        <taxon>Basidiobolomycetes</taxon>
        <taxon>Basidiobolales</taxon>
        <taxon>Basidiobolaceae</taxon>
        <taxon>Basidiobolus</taxon>
    </lineage>
</organism>
<feature type="region of interest" description="Disordered" evidence="5">
    <location>
        <begin position="329"/>
        <end position="353"/>
    </location>
</feature>
<feature type="compositionally biased region" description="Polar residues" evidence="5">
    <location>
        <begin position="329"/>
        <end position="342"/>
    </location>
</feature>
<dbReference type="PANTHER" id="PTHR23359">
    <property type="entry name" value="NUCLEOTIDE KINASE"/>
    <property type="match status" value="1"/>
</dbReference>
<dbReference type="PROSITE" id="PS00113">
    <property type="entry name" value="ADENYLATE_KINASE"/>
    <property type="match status" value="1"/>
</dbReference>
<evidence type="ECO:0000256" key="1">
    <source>
        <dbReference type="ARBA" id="ARBA00022679"/>
    </source>
</evidence>
<dbReference type="InterPro" id="IPR027417">
    <property type="entry name" value="P-loop_NTPase"/>
</dbReference>
<reference evidence="6 7" key="1">
    <citation type="submission" date="2023-04" db="EMBL/GenBank/DDBJ databases">
        <title>Genome of Basidiobolus ranarum AG-B5.</title>
        <authorList>
            <person name="Stajich J.E."/>
            <person name="Carter-House D."/>
            <person name="Gryganskyi A."/>
        </authorList>
    </citation>
    <scope>NUCLEOTIDE SEQUENCE [LARGE SCALE GENOMIC DNA]</scope>
    <source>
        <strain evidence="6 7">AG-B5</strain>
    </source>
</reference>
<keyword evidence="2" id="KW-0547">Nucleotide-binding</keyword>
<dbReference type="InterPro" id="IPR000850">
    <property type="entry name" value="Adenylat/UMP-CMP_kin"/>
</dbReference>
<evidence type="ECO:0000313" key="7">
    <source>
        <dbReference type="Proteomes" id="UP001479436"/>
    </source>
</evidence>
<dbReference type="InterPro" id="IPR033690">
    <property type="entry name" value="Adenylat_kinase_CS"/>
</dbReference>
<dbReference type="PRINTS" id="PR00094">
    <property type="entry name" value="ADENYLTKNASE"/>
</dbReference>
<dbReference type="Pfam" id="PF00406">
    <property type="entry name" value="ADK"/>
    <property type="match status" value="1"/>
</dbReference>
<dbReference type="EMBL" id="JASJQH010000351">
    <property type="protein sequence ID" value="KAK9764883.1"/>
    <property type="molecule type" value="Genomic_DNA"/>
</dbReference>
<evidence type="ECO:0000256" key="2">
    <source>
        <dbReference type="ARBA" id="ARBA00022741"/>
    </source>
</evidence>
<comment type="caution">
    <text evidence="6">The sequence shown here is derived from an EMBL/GenBank/DDBJ whole genome shotgun (WGS) entry which is preliminary data.</text>
</comment>
<gene>
    <name evidence="6" type="ORF">K7432_007254</name>
</gene>
<keyword evidence="3 4" id="KW-0418">Kinase</keyword>
<evidence type="ECO:0000313" key="6">
    <source>
        <dbReference type="EMBL" id="KAK9764883.1"/>
    </source>
</evidence>
<protein>
    <recommendedName>
        <fullName evidence="8">Adenylate kinase</fullName>
    </recommendedName>
</protein>
<name>A0ABR2WTS3_9FUNG</name>
<dbReference type="Proteomes" id="UP001479436">
    <property type="component" value="Unassembled WGS sequence"/>
</dbReference>
<proteinExistence type="inferred from homology"/>
<dbReference type="Gene3D" id="3.40.50.300">
    <property type="entry name" value="P-loop containing nucleotide triphosphate hydrolases"/>
    <property type="match status" value="1"/>
</dbReference>
<accession>A0ABR2WTS3</accession>
<dbReference type="SUPFAM" id="SSF52540">
    <property type="entry name" value="P-loop containing nucleoside triphosphate hydrolases"/>
    <property type="match status" value="1"/>
</dbReference>
<keyword evidence="1 4" id="KW-0808">Transferase</keyword>
<keyword evidence="7" id="KW-1185">Reference proteome</keyword>
<evidence type="ECO:0000256" key="4">
    <source>
        <dbReference type="RuleBase" id="RU003330"/>
    </source>
</evidence>
<evidence type="ECO:0008006" key="8">
    <source>
        <dbReference type="Google" id="ProtNLM"/>
    </source>
</evidence>
<evidence type="ECO:0000256" key="5">
    <source>
        <dbReference type="SAM" id="MobiDB-lite"/>
    </source>
</evidence>
<comment type="similarity">
    <text evidence="4">Belongs to the adenylate kinase family.</text>
</comment>
<sequence length="353" mass="40147">MFRTAPSFLISLSKCAIHRPKVITSRLFNVAKQASPIRVGSCTLHSKTMKDYSIEHHISTPLTCKPETSNINTPKTAQETFKEAWSHMEKEYGRQNLSIPTDIVWLMGAPGAGKGVNTPLILKARKITNSPVCMSSLLTSPAMKKSIDQGKMIDDSQVLQSLFRALLDRNPNAGVLIDGFPRTEVQITCLKLFYEKLVELHNQFKYTSMANRFKMPKFSIAVLYVDEDISIARQLKRGRQIREHNEKVRKAGTGELLEERATDFDEEIVRKRYQVFMQHYHALTELGKYFPYHLVNASSTLEDVARQFKAFLDPKNIQHADPEVTIQSTFNPLKNHPSTQTKRVGVESSKQHT</sequence>